<accession>A0A2A7B5W0</accession>
<dbReference type="OrthoDB" id="1862334at2"/>
<keyword evidence="2" id="KW-0472">Membrane</keyword>
<comment type="caution">
    <text evidence="3">The sequence shown here is derived from an EMBL/GenBank/DDBJ whole genome shotgun (WGS) entry which is preliminary data.</text>
</comment>
<feature type="transmembrane region" description="Helical" evidence="2">
    <location>
        <begin position="33"/>
        <end position="51"/>
    </location>
</feature>
<dbReference type="AlphaFoldDB" id="A0A2A7B5W0"/>
<keyword evidence="2" id="KW-0812">Transmembrane</keyword>
<name>A0A2A7B5W0_9FIRM</name>
<dbReference type="Proteomes" id="UP000220904">
    <property type="component" value="Unassembled WGS sequence"/>
</dbReference>
<reference evidence="3 4" key="1">
    <citation type="journal article" date="2017" name="Front. Microbiol.">
        <title>New Insights into the Diversity of the Genus Faecalibacterium.</title>
        <authorList>
            <person name="Benevides L."/>
            <person name="Burman S."/>
            <person name="Martin R."/>
            <person name="Robert V."/>
            <person name="Thomas M."/>
            <person name="Miquel S."/>
            <person name="Chain F."/>
            <person name="Sokol H."/>
            <person name="Bermudez-Humaran L.G."/>
            <person name="Morrison M."/>
            <person name="Langella P."/>
            <person name="Azevedo V.A."/>
            <person name="Chatel J.M."/>
            <person name="Soares S."/>
        </authorList>
    </citation>
    <scope>NUCLEOTIDE SEQUENCE [LARGE SCALE GENOMIC DNA]</scope>
    <source>
        <strain evidence="3 4">AHMP21</strain>
    </source>
</reference>
<keyword evidence="2" id="KW-1133">Transmembrane helix</keyword>
<organism evidence="3 4">
    <name type="scientific">Faecalibacterium prausnitzii</name>
    <dbReference type="NCBI Taxonomy" id="853"/>
    <lineage>
        <taxon>Bacteria</taxon>
        <taxon>Bacillati</taxon>
        <taxon>Bacillota</taxon>
        <taxon>Clostridia</taxon>
        <taxon>Eubacteriales</taxon>
        <taxon>Oscillospiraceae</taxon>
        <taxon>Faecalibacterium</taxon>
    </lineage>
</organism>
<dbReference type="RefSeq" id="WP_097792614.1">
    <property type="nucleotide sequence ID" value="NZ_NOUV01000014.1"/>
</dbReference>
<gene>
    <name evidence="3" type="ORF">CHR60_08475</name>
</gene>
<protein>
    <submittedName>
        <fullName evidence="3">Uncharacterized protein</fullName>
    </submittedName>
</protein>
<dbReference type="EMBL" id="NOUV01000014">
    <property type="protein sequence ID" value="PDX86755.1"/>
    <property type="molecule type" value="Genomic_DNA"/>
</dbReference>
<evidence type="ECO:0000313" key="3">
    <source>
        <dbReference type="EMBL" id="PDX86755.1"/>
    </source>
</evidence>
<feature type="transmembrane region" description="Helical" evidence="2">
    <location>
        <begin position="6"/>
        <end position="26"/>
    </location>
</feature>
<evidence type="ECO:0000313" key="4">
    <source>
        <dbReference type="Proteomes" id="UP000220904"/>
    </source>
</evidence>
<evidence type="ECO:0000256" key="2">
    <source>
        <dbReference type="SAM" id="Phobius"/>
    </source>
</evidence>
<keyword evidence="1" id="KW-0175">Coiled coil</keyword>
<proteinExistence type="predicted"/>
<evidence type="ECO:0000256" key="1">
    <source>
        <dbReference type="SAM" id="Coils"/>
    </source>
</evidence>
<sequence length="81" mass="9045">MGFLAVFIACLFGVFIFTVFGGYSLLLYCQQSLLMVIPPALVLAVLVWAFMKMDDKITALQHRVDELEAAQKESSETTKPQ</sequence>
<feature type="coiled-coil region" evidence="1">
    <location>
        <begin position="50"/>
        <end position="77"/>
    </location>
</feature>